<keyword evidence="1" id="KW-0808">Transferase</keyword>
<dbReference type="InterPro" id="IPR000182">
    <property type="entry name" value="GNAT_dom"/>
</dbReference>
<evidence type="ECO:0000313" key="4">
    <source>
        <dbReference type="EMBL" id="MDG3013439.1"/>
    </source>
</evidence>
<dbReference type="SUPFAM" id="SSF55729">
    <property type="entry name" value="Acyl-CoA N-acyltransferases (Nat)"/>
    <property type="match status" value="1"/>
</dbReference>
<reference evidence="4" key="1">
    <citation type="submission" date="2022-08" db="EMBL/GenBank/DDBJ databases">
        <title>Genome analysis of Corynebacteriales strain.</title>
        <authorList>
            <person name="Lee S.D."/>
        </authorList>
    </citation>
    <scope>NUCLEOTIDE SEQUENCE</scope>
    <source>
        <strain evidence="4">D3-21</strain>
    </source>
</reference>
<dbReference type="InterPro" id="IPR050832">
    <property type="entry name" value="Bact_Acetyltransf"/>
</dbReference>
<dbReference type="Proteomes" id="UP001152755">
    <property type="component" value="Unassembled WGS sequence"/>
</dbReference>
<protein>
    <submittedName>
        <fullName evidence="4">GNAT family N-acetyltransferase</fullName>
    </submittedName>
</protein>
<keyword evidence="5" id="KW-1185">Reference proteome</keyword>
<evidence type="ECO:0000256" key="1">
    <source>
        <dbReference type="ARBA" id="ARBA00022679"/>
    </source>
</evidence>
<sequence>MSTVVVEAISAPQIRSRLFEALDIYVAAMGYPRGTEHHRAPMWAEHILRDGWRAVGAFLTDDPTAPPPSTAPLVGIAYGYRGAAHHWWDQQVRQGLVATGVESAQVETVLGDYFELTELHVHPQAQGRGIGEALLRELLTDRPEQGVLLSTPEVSEEDNRAWHLYRRLGFTDVLRHFVFVGDHRPFAVLGHALPLDGTAPAGHS</sequence>
<dbReference type="RefSeq" id="WP_277834473.1">
    <property type="nucleotide sequence ID" value="NZ_JAAIVF010000006.1"/>
</dbReference>
<evidence type="ECO:0000259" key="3">
    <source>
        <dbReference type="PROSITE" id="PS51186"/>
    </source>
</evidence>
<dbReference type="PROSITE" id="PS51186">
    <property type="entry name" value="GNAT"/>
    <property type="match status" value="1"/>
</dbReference>
<name>A0A9X4LY81_9ACTN</name>
<evidence type="ECO:0000256" key="2">
    <source>
        <dbReference type="ARBA" id="ARBA00023315"/>
    </source>
</evidence>
<dbReference type="Gene3D" id="3.40.630.30">
    <property type="match status" value="1"/>
</dbReference>
<feature type="domain" description="N-acetyltransferase" evidence="3">
    <location>
        <begin position="60"/>
        <end position="196"/>
    </location>
</feature>
<dbReference type="GO" id="GO:0016747">
    <property type="term" value="F:acyltransferase activity, transferring groups other than amino-acyl groups"/>
    <property type="evidence" value="ECO:0007669"/>
    <property type="project" value="InterPro"/>
</dbReference>
<evidence type="ECO:0000313" key="5">
    <source>
        <dbReference type="Proteomes" id="UP001152755"/>
    </source>
</evidence>
<comment type="caution">
    <text evidence="4">The sequence shown here is derived from an EMBL/GenBank/DDBJ whole genome shotgun (WGS) entry which is preliminary data.</text>
</comment>
<dbReference type="CDD" id="cd04301">
    <property type="entry name" value="NAT_SF"/>
    <property type="match status" value="1"/>
</dbReference>
<dbReference type="AlphaFoldDB" id="A0A9X4LY81"/>
<dbReference type="Pfam" id="PF13508">
    <property type="entry name" value="Acetyltransf_7"/>
    <property type="match status" value="1"/>
</dbReference>
<keyword evidence="2" id="KW-0012">Acyltransferase</keyword>
<dbReference type="EMBL" id="JANRHA010000001">
    <property type="protein sequence ID" value="MDG3013439.1"/>
    <property type="molecule type" value="Genomic_DNA"/>
</dbReference>
<dbReference type="PANTHER" id="PTHR43877">
    <property type="entry name" value="AMINOALKYLPHOSPHONATE N-ACETYLTRANSFERASE-RELATED-RELATED"/>
    <property type="match status" value="1"/>
</dbReference>
<proteinExistence type="predicted"/>
<gene>
    <name evidence="4" type="ORF">NVS88_02585</name>
</gene>
<accession>A0A9X4LY81</accession>
<organism evidence="4 5">
    <name type="scientific">Speluncibacter jeojiensis</name>
    <dbReference type="NCBI Taxonomy" id="2710754"/>
    <lineage>
        <taxon>Bacteria</taxon>
        <taxon>Bacillati</taxon>
        <taxon>Actinomycetota</taxon>
        <taxon>Actinomycetes</taxon>
        <taxon>Mycobacteriales</taxon>
        <taxon>Speluncibacteraceae</taxon>
        <taxon>Speluncibacter</taxon>
    </lineage>
</organism>
<dbReference type="InterPro" id="IPR016181">
    <property type="entry name" value="Acyl_CoA_acyltransferase"/>
</dbReference>